<proteinExistence type="predicted"/>
<protein>
    <submittedName>
        <fullName evidence="1">DUF3077 domain-containing protein</fullName>
    </submittedName>
</protein>
<sequence length="92" mass="9956">MSNDKAVKRTLQEHAFFHCNSQHDSLFAVRENVPITDALAQVSCLLSSATSVVQCNDSPCGADWAVVHLIDMAQAVVEAVNASLLKQEAMNN</sequence>
<dbReference type="KEGG" id="ovb:NB640_11055"/>
<name>A0A9E9P310_9BURK</name>
<dbReference type="Pfam" id="PF11275">
    <property type="entry name" value="DUF3077"/>
    <property type="match status" value="1"/>
</dbReference>
<dbReference type="AlphaFoldDB" id="A0A9E9P310"/>
<evidence type="ECO:0000313" key="2">
    <source>
        <dbReference type="Proteomes" id="UP001156215"/>
    </source>
</evidence>
<keyword evidence="2" id="KW-1185">Reference proteome</keyword>
<accession>A0A9E9P310</accession>
<dbReference type="EMBL" id="CP098242">
    <property type="protein sequence ID" value="WAW09750.1"/>
    <property type="molecule type" value="Genomic_DNA"/>
</dbReference>
<gene>
    <name evidence="1" type="ORF">NB640_11055</name>
</gene>
<dbReference type="InterPro" id="IPR021427">
    <property type="entry name" value="DUF3077"/>
</dbReference>
<organism evidence="1 2">
    <name type="scientific">Oxalobacter vibrioformis</name>
    <dbReference type="NCBI Taxonomy" id="933080"/>
    <lineage>
        <taxon>Bacteria</taxon>
        <taxon>Pseudomonadati</taxon>
        <taxon>Pseudomonadota</taxon>
        <taxon>Betaproteobacteria</taxon>
        <taxon>Burkholderiales</taxon>
        <taxon>Oxalobacteraceae</taxon>
        <taxon>Oxalobacter</taxon>
    </lineage>
</organism>
<dbReference type="RefSeq" id="WP_269308754.1">
    <property type="nucleotide sequence ID" value="NZ_CP098242.1"/>
</dbReference>
<evidence type="ECO:0000313" key="1">
    <source>
        <dbReference type="EMBL" id="WAW09750.1"/>
    </source>
</evidence>
<dbReference type="Proteomes" id="UP001156215">
    <property type="component" value="Chromosome"/>
</dbReference>
<reference evidence="1" key="1">
    <citation type="journal article" date="2022" name="Front. Microbiol.">
        <title>New perspectives on an old grouping: The genomic and phenotypic variability of Oxalobacter formigenes and the implications for calcium oxalate stone prevention.</title>
        <authorList>
            <person name="Chmiel J.A."/>
            <person name="Carr C."/>
            <person name="Stuivenberg G.A."/>
            <person name="Venema R."/>
            <person name="Chanyi R.M."/>
            <person name="Al K.F."/>
            <person name="Giguere D."/>
            <person name="Say H."/>
            <person name="Akouris P.P."/>
            <person name="Dominguez Romero S.A."/>
            <person name="Kwong A."/>
            <person name="Tai V."/>
            <person name="Koval S.F."/>
            <person name="Razvi H."/>
            <person name="Bjazevic J."/>
            <person name="Burton J.P."/>
        </authorList>
    </citation>
    <scope>NUCLEOTIDE SEQUENCE</scope>
    <source>
        <strain evidence="1">WoOx3</strain>
    </source>
</reference>